<dbReference type="EMBL" id="AYYZ01000004">
    <property type="protein sequence ID" value="KRM53344.1"/>
    <property type="molecule type" value="Genomic_DNA"/>
</dbReference>
<dbReference type="PANTHER" id="PTHR40086">
    <property type="entry name" value="PHOSPHOTRANSFERASE YTMP-RELATED"/>
    <property type="match status" value="1"/>
</dbReference>
<gene>
    <name evidence="2" type="ORF">FC64_GL000628</name>
</gene>
<dbReference type="SUPFAM" id="SSF56112">
    <property type="entry name" value="Protein kinase-like (PK-like)"/>
    <property type="match status" value="1"/>
</dbReference>
<dbReference type="Gene3D" id="3.90.1200.10">
    <property type="match status" value="1"/>
</dbReference>
<dbReference type="RefSeq" id="WP_057906116.1">
    <property type="nucleotide sequence ID" value="NZ_AYYZ01000004.1"/>
</dbReference>
<name>A0A0R1ZEM3_9LACO</name>
<evidence type="ECO:0000313" key="3">
    <source>
        <dbReference type="Proteomes" id="UP000051291"/>
    </source>
</evidence>
<dbReference type="Proteomes" id="UP000051291">
    <property type="component" value="Unassembled WGS sequence"/>
</dbReference>
<reference evidence="2 3" key="1">
    <citation type="journal article" date="2015" name="Genome Announc.">
        <title>Expanding the biotechnology potential of lactobacilli through comparative genomics of 213 strains and associated genera.</title>
        <authorList>
            <person name="Sun Z."/>
            <person name="Harris H.M."/>
            <person name="McCann A."/>
            <person name="Guo C."/>
            <person name="Argimon S."/>
            <person name="Zhang W."/>
            <person name="Yang X."/>
            <person name="Jeffery I.B."/>
            <person name="Cooney J.C."/>
            <person name="Kagawa T.F."/>
            <person name="Liu W."/>
            <person name="Song Y."/>
            <person name="Salvetti E."/>
            <person name="Wrobel A."/>
            <person name="Rasinkangas P."/>
            <person name="Parkhill J."/>
            <person name="Rea M.C."/>
            <person name="O'Sullivan O."/>
            <person name="Ritari J."/>
            <person name="Douillard F.P."/>
            <person name="Paul Ross R."/>
            <person name="Yang R."/>
            <person name="Briner A.E."/>
            <person name="Felis G.E."/>
            <person name="de Vos W.M."/>
            <person name="Barrangou R."/>
            <person name="Klaenhammer T.R."/>
            <person name="Caufield P.W."/>
            <person name="Cui Y."/>
            <person name="Zhang H."/>
            <person name="O'Toole P.W."/>
        </authorList>
    </citation>
    <scope>NUCLEOTIDE SEQUENCE [LARGE SCALE GENOMIC DNA]</scope>
    <source>
        <strain evidence="2 3">DSM 20653</strain>
    </source>
</reference>
<dbReference type="Pfam" id="PF01636">
    <property type="entry name" value="APH"/>
    <property type="match status" value="1"/>
</dbReference>
<comment type="caution">
    <text evidence="2">The sequence shown here is derived from an EMBL/GenBank/DDBJ whole genome shotgun (WGS) entry which is preliminary data.</text>
</comment>
<organism evidence="2 3">
    <name type="scientific">Ligilactobacillus araffinosus DSM 20653</name>
    <dbReference type="NCBI Taxonomy" id="1423820"/>
    <lineage>
        <taxon>Bacteria</taxon>
        <taxon>Bacillati</taxon>
        <taxon>Bacillota</taxon>
        <taxon>Bacilli</taxon>
        <taxon>Lactobacillales</taxon>
        <taxon>Lactobacillaceae</taxon>
        <taxon>Ligilactobacillus</taxon>
    </lineage>
</organism>
<dbReference type="InterPro" id="IPR002575">
    <property type="entry name" value="Aminoglycoside_PTrfase"/>
</dbReference>
<dbReference type="PANTHER" id="PTHR40086:SF1">
    <property type="entry name" value="CELL CYCLE REGULATOR CCRZ"/>
    <property type="match status" value="1"/>
</dbReference>
<dbReference type="STRING" id="1423820.FC64_GL000628"/>
<protein>
    <submittedName>
        <fullName evidence="2">Phosphotransferase family protein</fullName>
    </submittedName>
</protein>
<sequence>MESNQKSGWRILPVNGDTGMAYMGVNNDKRLFLKRNTSPFLAALSIEEITPRLVWTKRMTSGDTLTAQEWLNGRNLKREEMREKRVSDLLWRVHHSSLLKKMWKQVGGCTLTPADLIDKCYLELAPDLRNHPLISKVLKALKGNQPQLGRSNYEVCHGDLNHKNWLLSDEDKLYLVDWDSAKLADPTLDLSMLMCQYVPRTEWNQWLTQYFGHQPSDETQMRIVWYAMENMVEMIEDHHRRGRFHEMNQDIVKLAAIVNEQDYYKINK</sequence>
<dbReference type="InterPro" id="IPR052077">
    <property type="entry name" value="CcrZ_PhaseVar_Mediator"/>
</dbReference>
<dbReference type="GO" id="GO:0016740">
    <property type="term" value="F:transferase activity"/>
    <property type="evidence" value="ECO:0007669"/>
    <property type="project" value="UniProtKB-KW"/>
</dbReference>
<keyword evidence="3" id="KW-1185">Reference proteome</keyword>
<dbReference type="AlphaFoldDB" id="A0A0R1ZEM3"/>
<evidence type="ECO:0000313" key="2">
    <source>
        <dbReference type="EMBL" id="KRM53344.1"/>
    </source>
</evidence>
<evidence type="ECO:0000259" key="1">
    <source>
        <dbReference type="Pfam" id="PF01636"/>
    </source>
</evidence>
<dbReference type="PATRIC" id="fig|1423820.4.peg.637"/>
<feature type="domain" description="Aminoglycoside phosphotransferase" evidence="1">
    <location>
        <begin position="123"/>
        <end position="214"/>
    </location>
</feature>
<keyword evidence="2" id="KW-0808">Transferase</keyword>
<dbReference type="InterPro" id="IPR011009">
    <property type="entry name" value="Kinase-like_dom_sf"/>
</dbReference>
<accession>A0A0R1ZEM3</accession>
<proteinExistence type="predicted"/>